<dbReference type="GO" id="GO:0005524">
    <property type="term" value="F:ATP binding"/>
    <property type="evidence" value="ECO:0007669"/>
    <property type="project" value="UniProtKB-KW"/>
</dbReference>
<evidence type="ECO:0000259" key="4">
    <source>
        <dbReference type="PROSITE" id="PS50893"/>
    </source>
</evidence>
<organism evidence="5 6">
    <name type="scientific">Luteolibacter algae</name>
    <dbReference type="NCBI Taxonomy" id="454151"/>
    <lineage>
        <taxon>Bacteria</taxon>
        <taxon>Pseudomonadati</taxon>
        <taxon>Verrucomicrobiota</taxon>
        <taxon>Verrucomicrobiia</taxon>
        <taxon>Verrucomicrobiales</taxon>
        <taxon>Verrucomicrobiaceae</taxon>
        <taxon>Luteolibacter</taxon>
    </lineage>
</organism>
<comment type="caution">
    <text evidence="5">The sequence shown here is derived from an EMBL/GenBank/DDBJ whole genome shotgun (WGS) entry which is preliminary data.</text>
</comment>
<dbReference type="InterPro" id="IPR017871">
    <property type="entry name" value="ABC_transporter-like_CS"/>
</dbReference>
<evidence type="ECO:0000256" key="2">
    <source>
        <dbReference type="ARBA" id="ARBA00022741"/>
    </source>
</evidence>
<dbReference type="SMART" id="SM00382">
    <property type="entry name" value="AAA"/>
    <property type="match status" value="1"/>
</dbReference>
<dbReference type="PROSITE" id="PS00211">
    <property type="entry name" value="ABC_TRANSPORTER_1"/>
    <property type="match status" value="1"/>
</dbReference>
<name>A0ABW5D710_9BACT</name>
<dbReference type="InterPro" id="IPR003439">
    <property type="entry name" value="ABC_transporter-like_ATP-bd"/>
</dbReference>
<accession>A0ABW5D710</accession>
<reference evidence="6" key="1">
    <citation type="journal article" date="2019" name="Int. J. Syst. Evol. Microbiol.">
        <title>The Global Catalogue of Microorganisms (GCM) 10K type strain sequencing project: providing services to taxonomists for standard genome sequencing and annotation.</title>
        <authorList>
            <consortium name="The Broad Institute Genomics Platform"/>
            <consortium name="The Broad Institute Genome Sequencing Center for Infectious Disease"/>
            <person name="Wu L."/>
            <person name="Ma J."/>
        </authorList>
    </citation>
    <scope>NUCLEOTIDE SEQUENCE [LARGE SCALE GENOMIC DNA]</scope>
    <source>
        <strain evidence="6">CGMCC 4.7106</strain>
    </source>
</reference>
<gene>
    <name evidence="5" type="ORF">ACFSSA_01970</name>
</gene>
<keyword evidence="1" id="KW-0813">Transport</keyword>
<dbReference type="Gene3D" id="3.40.50.300">
    <property type="entry name" value="P-loop containing nucleotide triphosphate hydrolases"/>
    <property type="match status" value="1"/>
</dbReference>
<evidence type="ECO:0000256" key="3">
    <source>
        <dbReference type="ARBA" id="ARBA00022840"/>
    </source>
</evidence>
<protein>
    <submittedName>
        <fullName evidence="5">ABC transporter ATP-binding protein</fullName>
    </submittedName>
</protein>
<evidence type="ECO:0000313" key="6">
    <source>
        <dbReference type="Proteomes" id="UP001597375"/>
    </source>
</evidence>
<dbReference type="Pfam" id="PF00005">
    <property type="entry name" value="ABC_tran"/>
    <property type="match status" value="1"/>
</dbReference>
<dbReference type="PANTHER" id="PTHR43553:SF3">
    <property type="entry name" value="ABC TRANSPORTER ATP-BINDING PROTEIN MODF"/>
    <property type="match status" value="1"/>
</dbReference>
<dbReference type="InterPro" id="IPR003593">
    <property type="entry name" value="AAA+_ATPase"/>
</dbReference>
<keyword evidence="2" id="KW-0547">Nucleotide-binding</keyword>
<proteinExistence type="predicted"/>
<dbReference type="EMBL" id="JBHUIT010000002">
    <property type="protein sequence ID" value="MFD2255430.1"/>
    <property type="molecule type" value="Genomic_DNA"/>
</dbReference>
<keyword evidence="6" id="KW-1185">Reference proteome</keyword>
<evidence type="ECO:0000256" key="1">
    <source>
        <dbReference type="ARBA" id="ARBA00022448"/>
    </source>
</evidence>
<sequence>MSETFFKIKHANVWRGDVLALRDLSLSLATDQSVAILGANGAGKSSLLKLMTGEVRAEARPQTSCELFGERQWNLEELRHRIGLVMPEEVARFLPDEIAADVVLSAFRGAYGRTGDMRFKAAEKARASQAMEDVGVTELAGRCFGQLSSGEKRRFLIARSLVHSPEVLVLDEPSTALDFAARLAMLERLRTVAQGSGTIVLVTHDPGEIMPEIERVILLRAGEIIADGPKRQVLKSDVLSELYGMKLRLTWSKGWGIVRPA</sequence>
<evidence type="ECO:0000313" key="5">
    <source>
        <dbReference type="EMBL" id="MFD2255430.1"/>
    </source>
</evidence>
<dbReference type="SUPFAM" id="SSF52540">
    <property type="entry name" value="P-loop containing nucleoside triphosphate hydrolases"/>
    <property type="match status" value="1"/>
</dbReference>
<dbReference type="InterPro" id="IPR027417">
    <property type="entry name" value="P-loop_NTPase"/>
</dbReference>
<dbReference type="PANTHER" id="PTHR43553">
    <property type="entry name" value="HEAVY METAL TRANSPORTER"/>
    <property type="match status" value="1"/>
</dbReference>
<dbReference type="RefSeq" id="WP_386818089.1">
    <property type="nucleotide sequence ID" value="NZ_JBHUIT010000002.1"/>
</dbReference>
<dbReference type="Proteomes" id="UP001597375">
    <property type="component" value="Unassembled WGS sequence"/>
</dbReference>
<keyword evidence="3 5" id="KW-0067">ATP-binding</keyword>
<dbReference type="PROSITE" id="PS50893">
    <property type="entry name" value="ABC_TRANSPORTER_2"/>
    <property type="match status" value="1"/>
</dbReference>
<feature type="domain" description="ABC transporter" evidence="4">
    <location>
        <begin position="6"/>
        <end position="246"/>
    </location>
</feature>
<dbReference type="InterPro" id="IPR050095">
    <property type="entry name" value="ECF_ABC_transporter_ATP-bd"/>
</dbReference>